<dbReference type="Gene3D" id="1.10.150.240">
    <property type="entry name" value="Putative phosphatase, domain 2"/>
    <property type="match status" value="1"/>
</dbReference>
<organism evidence="3 4">
    <name type="scientific">Perspicuibacillus lycopersici</name>
    <dbReference type="NCBI Taxonomy" id="1325689"/>
    <lineage>
        <taxon>Bacteria</taxon>
        <taxon>Bacillati</taxon>
        <taxon>Bacillota</taxon>
        <taxon>Bacilli</taxon>
        <taxon>Bacillales</taxon>
        <taxon>Bacillaceae</taxon>
        <taxon>Perspicuibacillus</taxon>
    </lineage>
</organism>
<sequence length="192" mass="22340">MTVLWDFDGTLFDTYPMYTELLQEEIKEEIPDELVLQQLKVSFRHAVAHFGLTSEQVERIRIREGNIMEGKMEKLVPFPGVEKILQSVGKNVIMTHKHRADTEKILGYYGWNQYFTEIVSGDDGFPRKPDPASYEYLHKRHHLNLVIGDRLLDILPGKKLGIKTCLFQNHEQGADFYLDDFAAFFEKVGKYL</sequence>
<dbReference type="RefSeq" id="WP_263072709.1">
    <property type="nucleotide sequence ID" value="NZ_JAOUSF010000002.1"/>
</dbReference>
<evidence type="ECO:0000313" key="4">
    <source>
        <dbReference type="Proteomes" id="UP001209318"/>
    </source>
</evidence>
<dbReference type="SFLD" id="SFLDS00003">
    <property type="entry name" value="Haloacid_Dehalogenase"/>
    <property type="match status" value="1"/>
</dbReference>
<dbReference type="Gene3D" id="3.40.50.1000">
    <property type="entry name" value="HAD superfamily/HAD-like"/>
    <property type="match status" value="1"/>
</dbReference>
<proteinExistence type="predicted"/>
<gene>
    <name evidence="3" type="ORF">OEV98_05170</name>
</gene>
<dbReference type="InterPro" id="IPR050155">
    <property type="entry name" value="HAD-like_hydrolase_sf"/>
</dbReference>
<dbReference type="InterPro" id="IPR006439">
    <property type="entry name" value="HAD-SF_hydro_IA"/>
</dbReference>
<comment type="caution">
    <text evidence="3">The sequence shown here is derived from an EMBL/GenBank/DDBJ whole genome shotgun (WGS) entry which is preliminary data.</text>
</comment>
<dbReference type="PANTHER" id="PTHR43434">
    <property type="entry name" value="PHOSPHOGLYCOLATE PHOSPHATASE"/>
    <property type="match status" value="1"/>
</dbReference>
<dbReference type="InterPro" id="IPR023198">
    <property type="entry name" value="PGP-like_dom2"/>
</dbReference>
<dbReference type="InterPro" id="IPR023214">
    <property type="entry name" value="HAD_sf"/>
</dbReference>
<dbReference type="AlphaFoldDB" id="A0AAE3LQ15"/>
<dbReference type="EMBL" id="JAOUSF010000002">
    <property type="protein sequence ID" value="MCU9612939.1"/>
    <property type="molecule type" value="Genomic_DNA"/>
</dbReference>
<dbReference type="InterPro" id="IPR041492">
    <property type="entry name" value="HAD_2"/>
</dbReference>
<name>A0AAE3LQ15_9BACI</name>
<dbReference type="GO" id="GO:0006281">
    <property type="term" value="P:DNA repair"/>
    <property type="evidence" value="ECO:0007669"/>
    <property type="project" value="TreeGrafter"/>
</dbReference>
<dbReference type="SUPFAM" id="SSF56784">
    <property type="entry name" value="HAD-like"/>
    <property type="match status" value="1"/>
</dbReference>
<dbReference type="PANTHER" id="PTHR43434:SF25">
    <property type="entry name" value="PHOSPHOGLYCOLATE PHOSPHATASE"/>
    <property type="match status" value="1"/>
</dbReference>
<evidence type="ECO:0000313" key="3">
    <source>
        <dbReference type="EMBL" id="MCU9612939.1"/>
    </source>
</evidence>
<keyword evidence="2" id="KW-0460">Magnesium</keyword>
<keyword evidence="1 3" id="KW-0378">Hydrolase</keyword>
<evidence type="ECO:0000256" key="2">
    <source>
        <dbReference type="ARBA" id="ARBA00022842"/>
    </source>
</evidence>
<reference evidence="3" key="1">
    <citation type="submission" date="2022-10" db="EMBL/GenBank/DDBJ databases">
        <title>Description of Fervidibacillus gen. nov. in the family Fervidibacillaceae fam. nov. with two species, Fervidibacillus albus sp. nov., and Fervidibacillus halotolerans sp. nov., isolated from tidal flat sediments.</title>
        <authorList>
            <person name="Kwon K.K."/>
            <person name="Yang S.-H."/>
        </authorList>
    </citation>
    <scope>NUCLEOTIDE SEQUENCE</scope>
    <source>
        <strain evidence="3">JCM 19140</strain>
    </source>
</reference>
<dbReference type="GO" id="GO:0008967">
    <property type="term" value="F:phosphoglycolate phosphatase activity"/>
    <property type="evidence" value="ECO:0007669"/>
    <property type="project" value="TreeGrafter"/>
</dbReference>
<protein>
    <submittedName>
        <fullName evidence="3">HAD-IA family hydrolase</fullName>
    </submittedName>
</protein>
<dbReference type="SFLD" id="SFLDG01129">
    <property type="entry name" value="C1.5:_HAD__Beta-PGM__Phosphata"/>
    <property type="match status" value="1"/>
</dbReference>
<dbReference type="GO" id="GO:0005829">
    <property type="term" value="C:cytosol"/>
    <property type="evidence" value="ECO:0007669"/>
    <property type="project" value="TreeGrafter"/>
</dbReference>
<dbReference type="Proteomes" id="UP001209318">
    <property type="component" value="Unassembled WGS sequence"/>
</dbReference>
<dbReference type="Pfam" id="PF13419">
    <property type="entry name" value="HAD_2"/>
    <property type="match status" value="1"/>
</dbReference>
<dbReference type="NCBIfam" id="TIGR01549">
    <property type="entry name" value="HAD-SF-IA-v1"/>
    <property type="match status" value="1"/>
</dbReference>
<evidence type="ECO:0000256" key="1">
    <source>
        <dbReference type="ARBA" id="ARBA00022801"/>
    </source>
</evidence>
<accession>A0AAE3LQ15</accession>
<dbReference type="InterPro" id="IPR036412">
    <property type="entry name" value="HAD-like_sf"/>
</dbReference>
<keyword evidence="4" id="KW-1185">Reference proteome</keyword>